<dbReference type="InterPro" id="IPR003959">
    <property type="entry name" value="ATPase_AAA_core"/>
</dbReference>
<gene>
    <name evidence="3" type="ORF">QBC34DRAFT_469784</name>
</gene>
<feature type="compositionally biased region" description="Basic and acidic residues" evidence="1">
    <location>
        <begin position="34"/>
        <end position="48"/>
    </location>
</feature>
<name>A0AAV9GD35_9PEZI</name>
<dbReference type="CDD" id="cd19481">
    <property type="entry name" value="RecA-like_protease"/>
    <property type="match status" value="1"/>
</dbReference>
<dbReference type="InterPro" id="IPR003593">
    <property type="entry name" value="AAA+_ATPase"/>
</dbReference>
<dbReference type="Gene3D" id="3.40.50.300">
    <property type="entry name" value="P-loop containing nucleotide triphosphate hydrolases"/>
    <property type="match status" value="1"/>
</dbReference>
<proteinExistence type="predicted"/>
<evidence type="ECO:0000313" key="4">
    <source>
        <dbReference type="Proteomes" id="UP001321760"/>
    </source>
</evidence>
<dbReference type="PANTHER" id="PTHR46411:SF2">
    <property type="entry name" value="AAA+ ATPASE DOMAIN-CONTAINING PROTEIN"/>
    <property type="match status" value="1"/>
</dbReference>
<dbReference type="InterPro" id="IPR054289">
    <property type="entry name" value="DUF7025"/>
</dbReference>
<dbReference type="Proteomes" id="UP001321760">
    <property type="component" value="Unassembled WGS sequence"/>
</dbReference>
<keyword evidence="3" id="KW-0378">Hydrolase</keyword>
<dbReference type="Pfam" id="PF22942">
    <property type="entry name" value="DUF7025"/>
    <property type="match status" value="1"/>
</dbReference>
<dbReference type="Pfam" id="PF00004">
    <property type="entry name" value="AAA"/>
    <property type="match status" value="1"/>
</dbReference>
<protein>
    <submittedName>
        <fullName evidence="3">P-loop containing nucleoside triphosphate hydrolase protein</fullName>
    </submittedName>
</protein>
<feature type="domain" description="AAA+ ATPase" evidence="2">
    <location>
        <begin position="468"/>
        <end position="594"/>
    </location>
</feature>
<dbReference type="SMART" id="SM00382">
    <property type="entry name" value="AAA"/>
    <property type="match status" value="1"/>
</dbReference>
<accession>A0AAV9GD35</accession>
<dbReference type="PANTHER" id="PTHR46411">
    <property type="entry name" value="FAMILY ATPASE, PUTATIVE-RELATED"/>
    <property type="match status" value="1"/>
</dbReference>
<dbReference type="GO" id="GO:0016887">
    <property type="term" value="F:ATP hydrolysis activity"/>
    <property type="evidence" value="ECO:0007669"/>
    <property type="project" value="InterPro"/>
</dbReference>
<reference evidence="3" key="1">
    <citation type="journal article" date="2023" name="Mol. Phylogenet. Evol.">
        <title>Genome-scale phylogeny and comparative genomics of the fungal order Sordariales.</title>
        <authorList>
            <person name="Hensen N."/>
            <person name="Bonometti L."/>
            <person name="Westerberg I."/>
            <person name="Brannstrom I.O."/>
            <person name="Guillou S."/>
            <person name="Cros-Aarteil S."/>
            <person name="Calhoun S."/>
            <person name="Haridas S."/>
            <person name="Kuo A."/>
            <person name="Mondo S."/>
            <person name="Pangilinan J."/>
            <person name="Riley R."/>
            <person name="LaButti K."/>
            <person name="Andreopoulos B."/>
            <person name="Lipzen A."/>
            <person name="Chen C."/>
            <person name="Yan M."/>
            <person name="Daum C."/>
            <person name="Ng V."/>
            <person name="Clum A."/>
            <person name="Steindorff A."/>
            <person name="Ohm R.A."/>
            <person name="Martin F."/>
            <person name="Silar P."/>
            <person name="Natvig D.O."/>
            <person name="Lalanne C."/>
            <person name="Gautier V."/>
            <person name="Ament-Velasquez S.L."/>
            <person name="Kruys A."/>
            <person name="Hutchinson M.I."/>
            <person name="Powell A.J."/>
            <person name="Barry K."/>
            <person name="Miller A.N."/>
            <person name="Grigoriev I.V."/>
            <person name="Debuchy R."/>
            <person name="Gladieux P."/>
            <person name="Hiltunen Thoren M."/>
            <person name="Johannesson H."/>
        </authorList>
    </citation>
    <scope>NUCLEOTIDE SEQUENCE</scope>
    <source>
        <strain evidence="3">PSN243</strain>
    </source>
</reference>
<dbReference type="AlphaFoldDB" id="A0AAV9GD35"/>
<dbReference type="InterPro" id="IPR027417">
    <property type="entry name" value="P-loop_NTPase"/>
</dbReference>
<organism evidence="3 4">
    <name type="scientific">Podospora aff. communis PSN243</name>
    <dbReference type="NCBI Taxonomy" id="3040156"/>
    <lineage>
        <taxon>Eukaryota</taxon>
        <taxon>Fungi</taxon>
        <taxon>Dikarya</taxon>
        <taxon>Ascomycota</taxon>
        <taxon>Pezizomycotina</taxon>
        <taxon>Sordariomycetes</taxon>
        <taxon>Sordariomycetidae</taxon>
        <taxon>Sordariales</taxon>
        <taxon>Podosporaceae</taxon>
        <taxon>Podospora</taxon>
    </lineage>
</organism>
<comment type="caution">
    <text evidence="3">The sequence shown here is derived from an EMBL/GenBank/DDBJ whole genome shotgun (WGS) entry which is preliminary data.</text>
</comment>
<dbReference type="GO" id="GO:0005524">
    <property type="term" value="F:ATP binding"/>
    <property type="evidence" value="ECO:0007669"/>
    <property type="project" value="InterPro"/>
</dbReference>
<evidence type="ECO:0000313" key="3">
    <source>
        <dbReference type="EMBL" id="KAK4446396.1"/>
    </source>
</evidence>
<evidence type="ECO:0000259" key="2">
    <source>
        <dbReference type="SMART" id="SM00382"/>
    </source>
</evidence>
<sequence length="694" mass="79890">MDNSNGKRIVLNVFKPSRLKPKSPDKSPTTTTENDTKHKTEPTTDGEPVKCEVKYLNQKFGPSEQKVFQEPKEGTVSSQQENWWKKYAFCHVREYKKHARPEEKPYSVAIYINTKPLKKIIQDVVLNDPLLKDEIDDRKPAKDKVVKIKEPFHQLFFRYKKLESVGRKRFANDQSSLAQLELVLDFARKEFEAEFAAIDRCRTSKTKTIAFEHLWALFPPGEIVYAKILKQECAVRVRRTEVLQEYNFRPGPQLKVFRIHCTWVDFDGENIGMRNLEVLKIDQYQDELVLSELIAMPLDMHEKADKLRAQLLARGRRFERFVGRRYMEYDGPGIKFNTEVRAYEMFSVRGRVMVDPTTFHRLQPNHTFRVGPKITDLKGLATSKLSDQQALIASPRLRGYSFNNRCFVELSVDKMEPVEYDPHCFEGLVLGPAIKRTIQALVTTRARRHEDEESEDDLFDDIIKGKGKGVVCMLHGPPGVGKTLTAECVAEYVKRPLCMVSSGDLGDNAAVLDISLRRIMDLAATWKAVLLIDEADVLMERRDGFNLSRNSMVSVFLRHLEYYKGILFLTTNRVLLSFDEAFKSRIHIPIRYNNLSRDSRRQIWQQLCERVPSGVELTKQDYDTLARHNLNGRQIKNIIKAAESVAEFEGAKVDLKQLQQIAKMQAVFAKDMASLGGVDYNAGGENYEWGSMFN</sequence>
<dbReference type="SUPFAM" id="SSF52540">
    <property type="entry name" value="P-loop containing nucleoside triphosphate hydrolases"/>
    <property type="match status" value="1"/>
</dbReference>
<dbReference type="EMBL" id="MU865957">
    <property type="protein sequence ID" value="KAK4446396.1"/>
    <property type="molecule type" value="Genomic_DNA"/>
</dbReference>
<keyword evidence="4" id="KW-1185">Reference proteome</keyword>
<reference evidence="3" key="2">
    <citation type="submission" date="2023-05" db="EMBL/GenBank/DDBJ databases">
        <authorList>
            <consortium name="Lawrence Berkeley National Laboratory"/>
            <person name="Steindorff A."/>
            <person name="Hensen N."/>
            <person name="Bonometti L."/>
            <person name="Westerberg I."/>
            <person name="Brannstrom I.O."/>
            <person name="Guillou S."/>
            <person name="Cros-Aarteil S."/>
            <person name="Calhoun S."/>
            <person name="Haridas S."/>
            <person name="Kuo A."/>
            <person name="Mondo S."/>
            <person name="Pangilinan J."/>
            <person name="Riley R."/>
            <person name="Labutti K."/>
            <person name="Andreopoulos B."/>
            <person name="Lipzen A."/>
            <person name="Chen C."/>
            <person name="Yanf M."/>
            <person name="Daum C."/>
            <person name="Ng V."/>
            <person name="Clum A."/>
            <person name="Ohm R."/>
            <person name="Martin F."/>
            <person name="Silar P."/>
            <person name="Natvig D."/>
            <person name="Lalanne C."/>
            <person name="Gautier V."/>
            <person name="Ament-Velasquez S.L."/>
            <person name="Kruys A."/>
            <person name="Hutchinson M.I."/>
            <person name="Powell A.J."/>
            <person name="Barry K."/>
            <person name="Miller A.N."/>
            <person name="Grigoriev I.V."/>
            <person name="Debuchy R."/>
            <person name="Gladieux P."/>
            <person name="Thoren M.H."/>
            <person name="Johannesson H."/>
        </authorList>
    </citation>
    <scope>NUCLEOTIDE SEQUENCE</scope>
    <source>
        <strain evidence="3">PSN243</strain>
    </source>
</reference>
<evidence type="ECO:0000256" key="1">
    <source>
        <dbReference type="SAM" id="MobiDB-lite"/>
    </source>
</evidence>
<feature type="region of interest" description="Disordered" evidence="1">
    <location>
        <begin position="1"/>
        <end position="48"/>
    </location>
</feature>